<dbReference type="Pfam" id="PF04189">
    <property type="entry name" value="Gcd10p"/>
    <property type="match status" value="1"/>
</dbReference>
<dbReference type="AlphaFoldDB" id="A0A8S9FPB7"/>
<dbReference type="PANTHER" id="PTHR12945">
    <property type="entry name" value="TRANSLATION INITIATION FACTOR EIF3-RELATED"/>
    <property type="match status" value="1"/>
</dbReference>
<dbReference type="GO" id="GO:0005634">
    <property type="term" value="C:nucleus"/>
    <property type="evidence" value="ECO:0007669"/>
    <property type="project" value="TreeGrafter"/>
</dbReference>
<evidence type="ECO:0008006" key="3">
    <source>
        <dbReference type="Google" id="ProtNLM"/>
    </source>
</evidence>
<proteinExistence type="predicted"/>
<organism evidence="1 2">
    <name type="scientific">Brassica cretica</name>
    <name type="common">Mustard</name>
    <dbReference type="NCBI Taxonomy" id="69181"/>
    <lineage>
        <taxon>Eukaryota</taxon>
        <taxon>Viridiplantae</taxon>
        <taxon>Streptophyta</taxon>
        <taxon>Embryophyta</taxon>
        <taxon>Tracheophyta</taxon>
        <taxon>Spermatophyta</taxon>
        <taxon>Magnoliopsida</taxon>
        <taxon>eudicotyledons</taxon>
        <taxon>Gunneridae</taxon>
        <taxon>Pentapetalae</taxon>
        <taxon>rosids</taxon>
        <taxon>malvids</taxon>
        <taxon>Brassicales</taxon>
        <taxon>Brassicaceae</taxon>
        <taxon>Brassiceae</taxon>
        <taxon>Brassica</taxon>
    </lineage>
</organism>
<evidence type="ECO:0000313" key="1">
    <source>
        <dbReference type="EMBL" id="KAF2534924.1"/>
    </source>
</evidence>
<dbReference type="PANTHER" id="PTHR12945:SF2">
    <property type="entry name" value="TRNA (ADENINE(58)-N(1))-METHYLTRANSFERASE NON-CATALYTIC SUBUNIT TRM6"/>
    <property type="match status" value="1"/>
</dbReference>
<comment type="caution">
    <text evidence="1">The sequence shown here is derived from an EMBL/GenBank/DDBJ whole genome shotgun (WGS) entry which is preliminary data.</text>
</comment>
<protein>
    <recommendedName>
        <fullName evidence="3">tRNA (adenine(58)-N(1))-methyltransferase non-catalytic subunit TRM6</fullName>
    </recommendedName>
</protein>
<dbReference type="InterPro" id="IPR017423">
    <property type="entry name" value="TRM6"/>
</dbReference>
<gene>
    <name evidence="1" type="ORF">F2Q68_00020293</name>
</gene>
<sequence length="245" mass="26669">MLIVSLKKKPEKSFVSPSLLSVSSPSLVSVSLPVKAMQLTGIGNTNYSVKPLIGGPFGSLFQVETGEDGSFLCLILPIKKESSRVNFIDDVRETFENLLTIMNLKTSLMKGLKLCGGDEITEDMIANSKTSAFNLEKYLLKKQKKYAPKVLLIRPFAGSLFKEISSHDEACSLLLTMATVTAYSDVLVVDMVGGLVTGAVAECLGGAGIKMITRTEMYVIKMLSFVKKKKALFLTLIIKHSFEGI</sequence>
<name>A0A8S9FPB7_BRACR</name>
<dbReference type="GO" id="GO:0030488">
    <property type="term" value="P:tRNA methylation"/>
    <property type="evidence" value="ECO:0007669"/>
    <property type="project" value="InterPro"/>
</dbReference>
<evidence type="ECO:0000313" key="2">
    <source>
        <dbReference type="Proteomes" id="UP000712281"/>
    </source>
</evidence>
<reference evidence="1" key="1">
    <citation type="submission" date="2019-12" db="EMBL/GenBank/DDBJ databases">
        <title>Genome sequencing and annotation of Brassica cretica.</title>
        <authorList>
            <person name="Studholme D.J."/>
            <person name="Sarris P.F."/>
        </authorList>
    </citation>
    <scope>NUCLEOTIDE SEQUENCE</scope>
    <source>
        <strain evidence="1">PFS-001/15</strain>
        <tissue evidence="1">Leaf</tissue>
    </source>
</reference>
<dbReference type="Proteomes" id="UP000712281">
    <property type="component" value="Unassembled WGS sequence"/>
</dbReference>
<dbReference type="GO" id="GO:0031515">
    <property type="term" value="C:tRNA (m1A) methyltransferase complex"/>
    <property type="evidence" value="ECO:0007669"/>
    <property type="project" value="InterPro"/>
</dbReference>
<dbReference type="EMBL" id="QGKW02002228">
    <property type="protein sequence ID" value="KAF2534924.1"/>
    <property type="molecule type" value="Genomic_DNA"/>
</dbReference>
<accession>A0A8S9FPB7</accession>